<organism evidence="1 2">
    <name type="scientific">Papilio xuthus</name>
    <name type="common">Asian swallowtail butterfly</name>
    <dbReference type="NCBI Taxonomy" id="66420"/>
    <lineage>
        <taxon>Eukaryota</taxon>
        <taxon>Metazoa</taxon>
        <taxon>Ecdysozoa</taxon>
        <taxon>Arthropoda</taxon>
        <taxon>Hexapoda</taxon>
        <taxon>Insecta</taxon>
        <taxon>Pterygota</taxon>
        <taxon>Neoptera</taxon>
        <taxon>Endopterygota</taxon>
        <taxon>Lepidoptera</taxon>
        <taxon>Glossata</taxon>
        <taxon>Ditrysia</taxon>
        <taxon>Papilionoidea</taxon>
        <taxon>Papilionidae</taxon>
        <taxon>Papilioninae</taxon>
        <taxon>Papilio</taxon>
    </lineage>
</organism>
<proteinExistence type="predicted"/>
<reference evidence="1 2" key="1">
    <citation type="journal article" date="2015" name="Nat. Commun.">
        <title>Outbred genome sequencing and CRISPR/Cas9 gene editing in butterflies.</title>
        <authorList>
            <person name="Li X."/>
            <person name="Fan D."/>
            <person name="Zhang W."/>
            <person name="Liu G."/>
            <person name="Zhang L."/>
            <person name="Zhao L."/>
            <person name="Fang X."/>
            <person name="Chen L."/>
            <person name="Dong Y."/>
            <person name="Chen Y."/>
            <person name="Ding Y."/>
            <person name="Zhao R."/>
            <person name="Feng M."/>
            <person name="Zhu Y."/>
            <person name="Feng Y."/>
            <person name="Jiang X."/>
            <person name="Zhu D."/>
            <person name="Xiang H."/>
            <person name="Feng X."/>
            <person name="Li S."/>
            <person name="Wang J."/>
            <person name="Zhang G."/>
            <person name="Kronforst M.R."/>
            <person name="Wang W."/>
        </authorList>
    </citation>
    <scope>NUCLEOTIDE SEQUENCE [LARGE SCALE GENOMIC DNA]</scope>
    <source>
        <strain evidence="1">Ya'a_city_454_Px</strain>
        <tissue evidence="1">Whole body</tissue>
    </source>
</reference>
<evidence type="ECO:0000313" key="1">
    <source>
        <dbReference type="EMBL" id="KPI99318.1"/>
    </source>
</evidence>
<name>A0A194Q1W3_PAPXU</name>
<protein>
    <submittedName>
        <fullName evidence="1">Uncharacterized protein</fullName>
    </submittedName>
</protein>
<evidence type="ECO:0000313" key="2">
    <source>
        <dbReference type="Proteomes" id="UP000053268"/>
    </source>
</evidence>
<gene>
    <name evidence="1" type="ORF">RR46_05502</name>
</gene>
<dbReference type="Proteomes" id="UP000053268">
    <property type="component" value="Unassembled WGS sequence"/>
</dbReference>
<dbReference type="EMBL" id="KQ459580">
    <property type="protein sequence ID" value="KPI99318.1"/>
    <property type="molecule type" value="Genomic_DNA"/>
</dbReference>
<keyword evidence="2" id="KW-1185">Reference proteome</keyword>
<dbReference type="AlphaFoldDB" id="A0A194Q1W3"/>
<sequence>MALTRELIPLTIGSRKGQGAVAPRCRGGVVTWGQSTEGPGDVSWAPRGRAVAPASRTITLDGGIRTDDEKIVLSEAPAPAA</sequence>
<accession>A0A194Q1W3</accession>